<dbReference type="EMBL" id="JALNTZ010000009">
    <property type="protein sequence ID" value="KAJ3641271.1"/>
    <property type="molecule type" value="Genomic_DNA"/>
</dbReference>
<dbReference type="Proteomes" id="UP001168821">
    <property type="component" value="Unassembled WGS sequence"/>
</dbReference>
<organism evidence="4 5">
    <name type="scientific">Zophobas morio</name>
    <dbReference type="NCBI Taxonomy" id="2755281"/>
    <lineage>
        <taxon>Eukaryota</taxon>
        <taxon>Metazoa</taxon>
        <taxon>Ecdysozoa</taxon>
        <taxon>Arthropoda</taxon>
        <taxon>Hexapoda</taxon>
        <taxon>Insecta</taxon>
        <taxon>Pterygota</taxon>
        <taxon>Neoptera</taxon>
        <taxon>Endopterygota</taxon>
        <taxon>Coleoptera</taxon>
        <taxon>Polyphaga</taxon>
        <taxon>Cucujiformia</taxon>
        <taxon>Tenebrionidae</taxon>
        <taxon>Zophobas</taxon>
    </lineage>
</organism>
<keyword evidence="1" id="KW-0862">Zinc</keyword>
<dbReference type="GO" id="GO:0003676">
    <property type="term" value="F:nucleic acid binding"/>
    <property type="evidence" value="ECO:0007669"/>
    <property type="project" value="InterPro"/>
</dbReference>
<dbReference type="InterPro" id="IPR001878">
    <property type="entry name" value="Znf_CCHC"/>
</dbReference>
<evidence type="ECO:0000313" key="5">
    <source>
        <dbReference type="Proteomes" id="UP001168821"/>
    </source>
</evidence>
<sequence length="294" mass="33791">MENYEIYMKVFDTFSEPDGAFEELLLNKRTLLSQIIPRLTEPTEVDMLYAFLPGRIRDRYPRNTIKTFDELLERAKEADASVKNKNRCSICKKSGHATKDCPNNKHSSAVRVQETTVKQKSTQDTTTMTPTPTAIKVSASQAAIKHLRPGVAFEVVGRREIAFLNTSSNVNIMSVELFRHLKKVKYPFRQTMASVNDFMSSESKKVQVANVEIILEKQKFQVQFVYFEDIRYKVSVLGYDFINKANIWMHLSRENKWFWGFGDTPKEKGLPSIEIVNVLEDSHATIDYLSVSLN</sequence>
<feature type="domain" description="CCHC-type" evidence="3">
    <location>
        <begin position="87"/>
        <end position="103"/>
    </location>
</feature>
<dbReference type="PROSITE" id="PS50158">
    <property type="entry name" value="ZF_CCHC"/>
    <property type="match status" value="1"/>
</dbReference>
<accession>A0AA38M2T8</accession>
<gene>
    <name evidence="4" type="ORF">Zmor_027784</name>
</gene>
<evidence type="ECO:0000259" key="3">
    <source>
        <dbReference type="PROSITE" id="PS50158"/>
    </source>
</evidence>
<keyword evidence="1" id="KW-0863">Zinc-finger</keyword>
<dbReference type="InterPro" id="IPR021109">
    <property type="entry name" value="Peptidase_aspartic_dom_sf"/>
</dbReference>
<evidence type="ECO:0000313" key="4">
    <source>
        <dbReference type="EMBL" id="KAJ3641271.1"/>
    </source>
</evidence>
<proteinExistence type="predicted"/>
<keyword evidence="1" id="KW-0479">Metal-binding</keyword>
<reference evidence="4" key="1">
    <citation type="journal article" date="2023" name="G3 (Bethesda)">
        <title>Whole genome assemblies of Zophobas morio and Tenebrio molitor.</title>
        <authorList>
            <person name="Kaur S."/>
            <person name="Stinson S.A."/>
            <person name="diCenzo G.C."/>
        </authorList>
    </citation>
    <scope>NUCLEOTIDE SEQUENCE</scope>
    <source>
        <strain evidence="4">QUZm001</strain>
    </source>
</reference>
<feature type="region of interest" description="Disordered" evidence="2">
    <location>
        <begin position="96"/>
        <end position="130"/>
    </location>
</feature>
<protein>
    <recommendedName>
        <fullName evidence="3">CCHC-type domain-containing protein</fullName>
    </recommendedName>
</protein>
<dbReference type="InterPro" id="IPR036875">
    <property type="entry name" value="Znf_CCHC_sf"/>
</dbReference>
<feature type="compositionally biased region" description="Polar residues" evidence="2">
    <location>
        <begin position="113"/>
        <end position="124"/>
    </location>
</feature>
<dbReference type="AlphaFoldDB" id="A0AA38M2T8"/>
<dbReference type="Gene3D" id="4.10.60.10">
    <property type="entry name" value="Zinc finger, CCHC-type"/>
    <property type="match status" value="1"/>
</dbReference>
<evidence type="ECO:0000256" key="1">
    <source>
        <dbReference type="PROSITE-ProRule" id="PRU00047"/>
    </source>
</evidence>
<dbReference type="Gene3D" id="2.40.70.10">
    <property type="entry name" value="Acid Proteases"/>
    <property type="match status" value="1"/>
</dbReference>
<keyword evidence="5" id="KW-1185">Reference proteome</keyword>
<dbReference type="GO" id="GO:0008270">
    <property type="term" value="F:zinc ion binding"/>
    <property type="evidence" value="ECO:0007669"/>
    <property type="project" value="UniProtKB-KW"/>
</dbReference>
<comment type="caution">
    <text evidence="4">The sequence shown here is derived from an EMBL/GenBank/DDBJ whole genome shotgun (WGS) entry which is preliminary data.</text>
</comment>
<dbReference type="SUPFAM" id="SSF57756">
    <property type="entry name" value="Retrovirus zinc finger-like domains"/>
    <property type="match status" value="1"/>
</dbReference>
<name>A0AA38M2T8_9CUCU</name>
<evidence type="ECO:0000256" key="2">
    <source>
        <dbReference type="SAM" id="MobiDB-lite"/>
    </source>
</evidence>